<dbReference type="PANTHER" id="PTHR24148">
    <property type="entry name" value="ANKYRIN REPEAT DOMAIN-CONTAINING PROTEIN 39 HOMOLOG-RELATED"/>
    <property type="match status" value="1"/>
</dbReference>
<feature type="compositionally biased region" description="Basic and acidic residues" evidence="1">
    <location>
        <begin position="444"/>
        <end position="453"/>
    </location>
</feature>
<gene>
    <name evidence="3" type="ORF">SLS63_004590</name>
</gene>
<dbReference type="Pfam" id="PF06985">
    <property type="entry name" value="HET"/>
    <property type="match status" value="1"/>
</dbReference>
<dbReference type="EMBL" id="JAKNSF020000017">
    <property type="protein sequence ID" value="KAK7733804.1"/>
    <property type="molecule type" value="Genomic_DNA"/>
</dbReference>
<evidence type="ECO:0000259" key="2">
    <source>
        <dbReference type="Pfam" id="PF06985"/>
    </source>
</evidence>
<protein>
    <recommendedName>
        <fullName evidence="2">Heterokaryon incompatibility domain-containing protein</fullName>
    </recommendedName>
</protein>
<organism evidence="3 4">
    <name type="scientific">Diaporthe eres</name>
    <name type="common">Phomopsis oblonga</name>
    <dbReference type="NCBI Taxonomy" id="83184"/>
    <lineage>
        <taxon>Eukaryota</taxon>
        <taxon>Fungi</taxon>
        <taxon>Dikarya</taxon>
        <taxon>Ascomycota</taxon>
        <taxon>Pezizomycotina</taxon>
        <taxon>Sordariomycetes</taxon>
        <taxon>Sordariomycetidae</taxon>
        <taxon>Diaporthales</taxon>
        <taxon>Diaporthaceae</taxon>
        <taxon>Diaporthe</taxon>
        <taxon>Diaporthe eres species complex</taxon>
    </lineage>
</organism>
<keyword evidence="4" id="KW-1185">Reference proteome</keyword>
<feature type="region of interest" description="Disordered" evidence="1">
    <location>
        <begin position="416"/>
        <end position="453"/>
    </location>
</feature>
<dbReference type="InterPro" id="IPR052895">
    <property type="entry name" value="HetReg/Transcr_Mod"/>
</dbReference>
<feature type="compositionally biased region" description="Acidic residues" evidence="1">
    <location>
        <begin position="351"/>
        <end position="369"/>
    </location>
</feature>
<name>A0ABR1PDQ1_DIAER</name>
<dbReference type="InterPro" id="IPR010730">
    <property type="entry name" value="HET"/>
</dbReference>
<evidence type="ECO:0000256" key="1">
    <source>
        <dbReference type="SAM" id="MobiDB-lite"/>
    </source>
</evidence>
<sequence>MAQVYSDCLLTIAADAAMNSKTGFLQRPPDPSEFTVVWPKSNPAQTQTLDKPQEYRVHVRKRTSMTYMGGFPHHQAGVYNEEPDDKHLGGHLSRRGWCFQEGYLPTRVLHFAIDHVSWHCATDAFCECEYGPLDKDKKRSRSLADDGLEQGRIIDRDNLMADWEGVITEYTRRQLSFSSDRLAALAGLAARAHTAKPEAKYLAGLWSDTLPQSLVWEARNRSERIRPYIAPSWSWASVTGLVIWPLQDFLDTQDRTRLEIIDSSCLPAGPNKYGALKDARLIVKGVLWPIRLLVADGGGFERMQILGEDCTASIYDIPNGTGFWDVYDEISASGDTTSLCASSDSAACFSDDEAGDSDQDCDDEEDDSVQEDHSVGSSSFDSDSLRQADGEFALLNVANSLSLNSAGETWSSNVTMAKNKGSGAKKEDKTSGNAKGKGKGKAGGKAEKDTDSGTKKDYNEILVRHILCEKHSKKERALERLREGDAWDSVALEFAEHAGSKELKLSGTSRLPPYEYEGLPSETHIRLFILQQGRVDDPLIGGMKTVLLSDPSTKYEAISYVWGTDVMDHLISVDGRKLLITKNLDAALRQVRRPDQARALWADSICINQKDNDEKGYQVALMGQIYETSRCTMVCLGVGQRLAEAEHARNVAILVDKVNGIYERVLGDPELSEVWNSFPQVDQTDPLVTDIKWITSWNAMILNPWYYRGWVVQEVTRAPTACILWAGVEIDWRHILRFNYRLNLRAQHVTTTLTTPKQISSIHLQLYASRNKNESRLFTSESMLDRLKEITTIDILGRGRSLQVKEPKDRIYALIHLLTSGGTTLQPDYAATTSHLDVYRDFAIKYTEDKADLDLLNCVEHNQNTFNQETIPSWVPRWDVGGYPEPMLNPMDIIITGDTPLDYPAVQCVTVTDGGSALRVRAVVFDTVKYVSETIKRASGNRRLILLGRGHYAIAPELTREDDICVVIFGARRPFILRKVAVAGVDEFHYKLIGAAYVQSKHVHVKNEIPLALGEESAGDETYDWREYDLPTEDMMIH</sequence>
<feature type="region of interest" description="Disordered" evidence="1">
    <location>
        <begin position="351"/>
        <end position="383"/>
    </location>
</feature>
<feature type="domain" description="Heterokaryon incompatibility" evidence="2">
    <location>
        <begin position="555"/>
        <end position="714"/>
    </location>
</feature>
<accession>A0ABR1PDQ1</accession>
<dbReference type="PANTHER" id="PTHR24148:SF64">
    <property type="entry name" value="HETEROKARYON INCOMPATIBILITY DOMAIN-CONTAINING PROTEIN"/>
    <property type="match status" value="1"/>
</dbReference>
<proteinExistence type="predicted"/>
<comment type="caution">
    <text evidence="3">The sequence shown here is derived from an EMBL/GenBank/DDBJ whole genome shotgun (WGS) entry which is preliminary data.</text>
</comment>
<evidence type="ECO:0000313" key="4">
    <source>
        <dbReference type="Proteomes" id="UP001430848"/>
    </source>
</evidence>
<dbReference type="Proteomes" id="UP001430848">
    <property type="component" value="Unassembled WGS sequence"/>
</dbReference>
<evidence type="ECO:0000313" key="3">
    <source>
        <dbReference type="EMBL" id="KAK7733804.1"/>
    </source>
</evidence>
<reference evidence="3 4" key="1">
    <citation type="submission" date="2024-02" db="EMBL/GenBank/DDBJ databases">
        <title>De novo assembly and annotation of 12 fungi associated with fruit tree decline syndrome in Ontario, Canada.</title>
        <authorList>
            <person name="Sulman M."/>
            <person name="Ellouze W."/>
            <person name="Ilyukhin E."/>
        </authorList>
    </citation>
    <scope>NUCLEOTIDE SEQUENCE [LARGE SCALE GENOMIC DNA]</scope>
    <source>
        <strain evidence="3 4">M169</strain>
    </source>
</reference>